<keyword evidence="2" id="KW-1133">Transmembrane helix</keyword>
<feature type="compositionally biased region" description="Polar residues" evidence="1">
    <location>
        <begin position="94"/>
        <end position="106"/>
    </location>
</feature>
<feature type="transmembrane region" description="Helical" evidence="2">
    <location>
        <begin position="61"/>
        <end position="84"/>
    </location>
</feature>
<dbReference type="OrthoDB" id="5358884at2759"/>
<dbReference type="EMBL" id="MU006217">
    <property type="protein sequence ID" value="KAF2832593.1"/>
    <property type="molecule type" value="Genomic_DNA"/>
</dbReference>
<dbReference type="AlphaFoldDB" id="A0A6A7AHL1"/>
<protein>
    <recommendedName>
        <fullName evidence="5">Apple domain-containing protein</fullName>
    </recommendedName>
</protein>
<feature type="region of interest" description="Disordered" evidence="1">
    <location>
        <begin position="84"/>
        <end position="106"/>
    </location>
</feature>
<evidence type="ECO:0000313" key="4">
    <source>
        <dbReference type="Proteomes" id="UP000799424"/>
    </source>
</evidence>
<evidence type="ECO:0000313" key="3">
    <source>
        <dbReference type="EMBL" id="KAF2832593.1"/>
    </source>
</evidence>
<evidence type="ECO:0000256" key="1">
    <source>
        <dbReference type="SAM" id="MobiDB-lite"/>
    </source>
</evidence>
<organism evidence="3 4">
    <name type="scientific">Ophiobolus disseminans</name>
    <dbReference type="NCBI Taxonomy" id="1469910"/>
    <lineage>
        <taxon>Eukaryota</taxon>
        <taxon>Fungi</taxon>
        <taxon>Dikarya</taxon>
        <taxon>Ascomycota</taxon>
        <taxon>Pezizomycotina</taxon>
        <taxon>Dothideomycetes</taxon>
        <taxon>Pleosporomycetidae</taxon>
        <taxon>Pleosporales</taxon>
        <taxon>Pleosporineae</taxon>
        <taxon>Phaeosphaeriaceae</taxon>
        <taxon>Ophiobolus</taxon>
    </lineage>
</organism>
<reference evidence="3" key="1">
    <citation type="journal article" date="2020" name="Stud. Mycol.">
        <title>101 Dothideomycetes genomes: a test case for predicting lifestyles and emergence of pathogens.</title>
        <authorList>
            <person name="Haridas S."/>
            <person name="Albert R."/>
            <person name="Binder M."/>
            <person name="Bloem J."/>
            <person name="Labutti K."/>
            <person name="Salamov A."/>
            <person name="Andreopoulos B."/>
            <person name="Baker S."/>
            <person name="Barry K."/>
            <person name="Bills G."/>
            <person name="Bluhm B."/>
            <person name="Cannon C."/>
            <person name="Castanera R."/>
            <person name="Culley D."/>
            <person name="Daum C."/>
            <person name="Ezra D."/>
            <person name="Gonzalez J."/>
            <person name="Henrissat B."/>
            <person name="Kuo A."/>
            <person name="Liang C."/>
            <person name="Lipzen A."/>
            <person name="Lutzoni F."/>
            <person name="Magnuson J."/>
            <person name="Mondo S."/>
            <person name="Nolan M."/>
            <person name="Ohm R."/>
            <person name="Pangilinan J."/>
            <person name="Park H.-J."/>
            <person name="Ramirez L."/>
            <person name="Alfaro M."/>
            <person name="Sun H."/>
            <person name="Tritt A."/>
            <person name="Yoshinaga Y."/>
            <person name="Zwiers L.-H."/>
            <person name="Turgeon B."/>
            <person name="Goodwin S."/>
            <person name="Spatafora J."/>
            <person name="Crous P."/>
            <person name="Grigoriev I."/>
        </authorList>
    </citation>
    <scope>NUCLEOTIDE SEQUENCE</scope>
    <source>
        <strain evidence="3">CBS 113818</strain>
    </source>
</reference>
<dbReference type="Proteomes" id="UP000799424">
    <property type="component" value="Unassembled WGS sequence"/>
</dbReference>
<sequence length="245" mass="25905">MSYKSSPAHEGPQFIDHGGLCPVEQDRKELWSQQQNAHLRYASNPEPEDKKGRPIGGLKPWTFWTLIALISVVVIAASVGGAVAGSRSGKDSLKNTNNTLQSSGPWTSSVAVDATLASSSTRSPMPTPTPSPLSCTQCVTTDCPKSNGTSHTPKLRNGKPGSQTFNKRCGAKVDGGKLFLRATVVDFDSCIALCANWNVLWPHGPKCTAATFSVQVMSASNCWVNNGTKFNTGPDAAPSASAMLV</sequence>
<keyword evidence="2" id="KW-0812">Transmembrane</keyword>
<keyword evidence="4" id="KW-1185">Reference proteome</keyword>
<accession>A0A6A7AHL1</accession>
<evidence type="ECO:0000256" key="2">
    <source>
        <dbReference type="SAM" id="Phobius"/>
    </source>
</evidence>
<keyword evidence="2" id="KW-0472">Membrane</keyword>
<proteinExistence type="predicted"/>
<name>A0A6A7AHL1_9PLEO</name>
<evidence type="ECO:0008006" key="5">
    <source>
        <dbReference type="Google" id="ProtNLM"/>
    </source>
</evidence>
<gene>
    <name evidence="3" type="ORF">CC86DRAFT_425150</name>
</gene>